<evidence type="ECO:0008006" key="3">
    <source>
        <dbReference type="Google" id="ProtNLM"/>
    </source>
</evidence>
<evidence type="ECO:0000313" key="2">
    <source>
        <dbReference type="Proteomes" id="UP000029719"/>
    </source>
</evidence>
<dbReference type="RefSeq" id="WP_037010014.1">
    <property type="nucleotide sequence ID" value="NZ_JRMB01000001.1"/>
</dbReference>
<sequence length="451" mass="50503">MTSLQLLSERSATAHVSTGAHYSLYSRLLRGQVEGEQDNVRDFLHEQLEIAKKLPSNLPADLADLSGWVASNSHSVAERYRVYLEERRAGGPRKFFTNKAHALYFLQSVAPSKLVDGAWLYGTVKHADDWRYHGLIRTYLEELGDGEPALNHVVLYRNLLTEHDCAPIAALDDALYLQGAIQLGLGHLSDEFLPEVLGYNLGYEQLPLHLLITSFELSELGIDPYYFTLHVTIDNASSGHAHKAVQAVLDLLPNDDSKGEFLQRLQAGYLLNDLGLGSTDIVRGFDLEEEVVSMLETKSTFGQHMHSDYCRLEGRTINDWLATPGQSRQLLTALEDRGWIKRNQDPQDSRFWQLIDGPGAVMFGVFSGYEMQLLKDWIAGDWQAPGQNNPFRTRFRRRHVASTDTGRPDASPALPFAELVRLIAPDAHPTPEGLAATRIYARQLAQGSLTR</sequence>
<dbReference type="SMART" id="SM01236">
    <property type="entry name" value="Haem_oxygenase_2"/>
    <property type="match status" value="1"/>
</dbReference>
<dbReference type="InterPro" id="IPR016084">
    <property type="entry name" value="Haem_Oase-like_multi-hlx"/>
</dbReference>
<name>A0A9X0JJM8_9PSED</name>
<protein>
    <recommendedName>
        <fullName evidence="3">Iron-containing redox enzyme family protein</fullName>
    </recommendedName>
</protein>
<dbReference type="EMBL" id="JRMB01000001">
    <property type="protein sequence ID" value="KGF65071.1"/>
    <property type="molecule type" value="Genomic_DNA"/>
</dbReference>
<proteinExistence type="predicted"/>
<dbReference type="Gene3D" id="1.20.910.10">
    <property type="entry name" value="Heme oxygenase-like"/>
    <property type="match status" value="1"/>
</dbReference>
<gene>
    <name evidence="1" type="ORF">LT42_03700</name>
</gene>
<dbReference type="AlphaFoldDB" id="A0A9X0JJM8"/>
<accession>A0A9X0JJM8</accession>
<dbReference type="Pfam" id="PF14518">
    <property type="entry name" value="Haem_oxygenas_2"/>
    <property type="match status" value="1"/>
</dbReference>
<comment type="caution">
    <text evidence="1">The sequence shown here is derived from an EMBL/GenBank/DDBJ whole genome shotgun (WGS) entry which is preliminary data.</text>
</comment>
<organism evidence="1 2">
    <name type="scientific">Pseudomonas lutea</name>
    <dbReference type="NCBI Taxonomy" id="243924"/>
    <lineage>
        <taxon>Bacteria</taxon>
        <taxon>Pseudomonadati</taxon>
        <taxon>Pseudomonadota</taxon>
        <taxon>Gammaproteobacteria</taxon>
        <taxon>Pseudomonadales</taxon>
        <taxon>Pseudomonadaceae</taxon>
        <taxon>Pseudomonas</taxon>
    </lineage>
</organism>
<dbReference type="OrthoDB" id="6635957at2"/>
<dbReference type="Proteomes" id="UP000029719">
    <property type="component" value="Unassembled WGS sequence"/>
</dbReference>
<evidence type="ECO:0000313" key="1">
    <source>
        <dbReference type="EMBL" id="KGF65071.1"/>
    </source>
</evidence>
<reference evidence="1 2" key="1">
    <citation type="submission" date="2014-09" db="EMBL/GenBank/DDBJ databases">
        <title>Genome sequence of Pseudomonas lutea strain DSM 17257T.</title>
        <authorList>
            <person name="Kwak Y."/>
            <person name="Shin J.-H."/>
        </authorList>
    </citation>
    <scope>NUCLEOTIDE SEQUENCE [LARGE SCALE GENOMIC DNA]</scope>
    <source>
        <strain evidence="1 2">DSM 17257</strain>
    </source>
</reference>